<dbReference type="EMBL" id="JBBHLI010000013">
    <property type="protein sequence ID" value="MEK9502652.1"/>
    <property type="molecule type" value="Genomic_DNA"/>
</dbReference>
<dbReference type="InterPro" id="IPR011042">
    <property type="entry name" value="6-blade_b-propeller_TolB-like"/>
</dbReference>
<name>A0ABU9ED48_9BACT</name>
<dbReference type="Gene3D" id="2.120.10.30">
    <property type="entry name" value="TolB, C-terminal domain"/>
    <property type="match status" value="1"/>
</dbReference>
<reference evidence="1 2" key="1">
    <citation type="submission" date="2024-02" db="EMBL/GenBank/DDBJ databases">
        <title>A novel Gemmatimonadota bacterium.</title>
        <authorList>
            <person name="Du Z.-J."/>
            <person name="Ye Y.-Q."/>
        </authorList>
    </citation>
    <scope>NUCLEOTIDE SEQUENCE [LARGE SCALE GENOMIC DNA]</scope>
    <source>
        <strain evidence="1 2">DH-20</strain>
    </source>
</reference>
<evidence type="ECO:0000313" key="2">
    <source>
        <dbReference type="Proteomes" id="UP001484239"/>
    </source>
</evidence>
<keyword evidence="2" id="KW-1185">Reference proteome</keyword>
<dbReference type="Pfam" id="PF17170">
    <property type="entry name" value="DUF5128"/>
    <property type="match status" value="1"/>
</dbReference>
<dbReference type="PROSITE" id="PS51257">
    <property type="entry name" value="PROKAR_LIPOPROTEIN"/>
    <property type="match status" value="1"/>
</dbReference>
<dbReference type="Proteomes" id="UP001484239">
    <property type="component" value="Unassembled WGS sequence"/>
</dbReference>
<gene>
    <name evidence="1" type="ORF">WI372_16780</name>
</gene>
<evidence type="ECO:0000313" key="1">
    <source>
        <dbReference type="EMBL" id="MEK9502652.1"/>
    </source>
</evidence>
<sequence>MDRLRVVERGAGWCRRGVLGLCWVVWLSGCDPAARSVGAGMEIRDSAGVTIVDNRGEADSTFTLVSDLRLGSVEADAPDLFSDVVAVGVSPSGDIVVGDRMSTSARVFDETGGFIAAFGARGEGPGELSQLDDVMVVGDTVLLIDWQRGGTVSRYSSRGVLSHAVSMTMDDGVRLAPVAHDGASWLAGEYRNRTEVLDEGEIVEQRAVLLRYDWNDPAPGPEAYSRVAAHLYGVRTGSTSADWPLFGRVQMGDGFDGAGRYYDASITDYAVRVWGADGLERIVRRDVALVPITPEVVAQVRDGAVEKVDSLTRNAPVAVREQQVEQTREMVTRRASHMVADSVPPIAAILVGRDGSIWVNRRDGPDLVQVEVEAMYSGVLGMSSRATRWDVFAADGRFRGRLEVPPRTRVYAVSEHHAWGVALDDLDVPFVHRWSLEHLPG</sequence>
<accession>A0ABU9ED48</accession>
<comment type="caution">
    <text evidence="1">The sequence shown here is derived from an EMBL/GenBank/DDBJ whole genome shotgun (WGS) entry which is preliminary data.</text>
</comment>
<protein>
    <submittedName>
        <fullName evidence="1">6-bladed beta-propeller</fullName>
    </submittedName>
</protein>
<proteinExistence type="predicted"/>
<organism evidence="1 2">
    <name type="scientific">Gaopeijia maritima</name>
    <dbReference type="NCBI Taxonomy" id="3119007"/>
    <lineage>
        <taxon>Bacteria</taxon>
        <taxon>Pseudomonadati</taxon>
        <taxon>Gemmatimonadota</taxon>
        <taxon>Longimicrobiia</taxon>
        <taxon>Gaopeijiales</taxon>
        <taxon>Gaopeijiaceae</taxon>
        <taxon>Gaopeijia</taxon>
    </lineage>
</organism>